<dbReference type="AlphaFoldDB" id="A0A9W4T247"/>
<feature type="compositionally biased region" description="Basic and acidic residues" evidence="1">
    <location>
        <begin position="126"/>
        <end position="141"/>
    </location>
</feature>
<reference evidence="2" key="1">
    <citation type="submission" date="2022-08" db="EMBL/GenBank/DDBJ databases">
        <authorList>
            <person name="Kallberg Y."/>
            <person name="Tangrot J."/>
            <person name="Rosling A."/>
        </authorList>
    </citation>
    <scope>NUCLEOTIDE SEQUENCE</scope>
    <source>
        <strain evidence="2">Wild A</strain>
    </source>
</reference>
<organism evidence="2 3">
    <name type="scientific">Funneliformis geosporum</name>
    <dbReference type="NCBI Taxonomy" id="1117311"/>
    <lineage>
        <taxon>Eukaryota</taxon>
        <taxon>Fungi</taxon>
        <taxon>Fungi incertae sedis</taxon>
        <taxon>Mucoromycota</taxon>
        <taxon>Glomeromycotina</taxon>
        <taxon>Glomeromycetes</taxon>
        <taxon>Glomerales</taxon>
        <taxon>Glomeraceae</taxon>
        <taxon>Funneliformis</taxon>
    </lineage>
</organism>
<dbReference type="Proteomes" id="UP001153678">
    <property type="component" value="Unassembled WGS sequence"/>
</dbReference>
<evidence type="ECO:0000256" key="1">
    <source>
        <dbReference type="SAM" id="MobiDB-lite"/>
    </source>
</evidence>
<comment type="caution">
    <text evidence="2">The sequence shown here is derived from an EMBL/GenBank/DDBJ whole genome shotgun (WGS) entry which is preliminary data.</text>
</comment>
<evidence type="ECO:0000313" key="2">
    <source>
        <dbReference type="EMBL" id="CAI2189262.1"/>
    </source>
</evidence>
<accession>A0A9W4T247</accession>
<sequence>MPLTKKVIIAKKRLRGRTRNIKTGQLEKVLNVSESDFVSSEHSDFVFSENESFSSESDDNFVDNLQQTINNLGELELIWLKKRKKSSKNKLAISRDIKFRKYGPSGVYTKAAQGVKPITQYFPIKKNEESTDSENKDKPETSDTDSDVNAIDLDVNDDEKYILNNKKKQTAYDYLQYWAIHKYFVYLDMHKLGKIQASECIAKEVYNKGFYQARNIQKWAKFWLENGSLYKSMQGCHQKTKSLIDDEDVINSSFVFIRQNGGKTTPKEYFFHK</sequence>
<name>A0A9W4T247_9GLOM</name>
<dbReference type="OrthoDB" id="10044727at2759"/>
<gene>
    <name evidence="2" type="ORF">FWILDA_LOCUS13992</name>
</gene>
<protein>
    <submittedName>
        <fullName evidence="2">9828_t:CDS:1</fullName>
    </submittedName>
</protein>
<proteinExistence type="predicted"/>
<dbReference type="EMBL" id="CAMKVN010005710">
    <property type="protein sequence ID" value="CAI2189262.1"/>
    <property type="molecule type" value="Genomic_DNA"/>
</dbReference>
<evidence type="ECO:0000313" key="3">
    <source>
        <dbReference type="Proteomes" id="UP001153678"/>
    </source>
</evidence>
<keyword evidence="3" id="KW-1185">Reference proteome</keyword>
<feature type="region of interest" description="Disordered" evidence="1">
    <location>
        <begin position="126"/>
        <end position="149"/>
    </location>
</feature>